<dbReference type="EMBL" id="MU006089">
    <property type="protein sequence ID" value="KAF2843282.1"/>
    <property type="molecule type" value="Genomic_DNA"/>
</dbReference>
<organism evidence="1 2">
    <name type="scientific">Patellaria atrata CBS 101060</name>
    <dbReference type="NCBI Taxonomy" id="1346257"/>
    <lineage>
        <taxon>Eukaryota</taxon>
        <taxon>Fungi</taxon>
        <taxon>Dikarya</taxon>
        <taxon>Ascomycota</taxon>
        <taxon>Pezizomycotina</taxon>
        <taxon>Dothideomycetes</taxon>
        <taxon>Dothideomycetes incertae sedis</taxon>
        <taxon>Patellariales</taxon>
        <taxon>Patellariaceae</taxon>
        <taxon>Patellaria</taxon>
    </lineage>
</organism>
<keyword evidence="2" id="KW-1185">Reference proteome</keyword>
<gene>
    <name evidence="1" type="ORF">M501DRAFT_994161</name>
</gene>
<proteinExistence type="predicted"/>
<comment type="caution">
    <text evidence="1">The sequence shown here is derived from an EMBL/GenBank/DDBJ whole genome shotgun (WGS) entry which is preliminary data.</text>
</comment>
<name>A0A9P4VVQ0_9PEZI</name>
<protein>
    <recommendedName>
        <fullName evidence="3">F-box domain-containing protein</fullName>
    </recommendedName>
</protein>
<dbReference type="Proteomes" id="UP000799429">
    <property type="component" value="Unassembled WGS sequence"/>
</dbReference>
<evidence type="ECO:0000313" key="1">
    <source>
        <dbReference type="EMBL" id="KAF2843282.1"/>
    </source>
</evidence>
<reference evidence="1" key="1">
    <citation type="journal article" date="2020" name="Stud. Mycol.">
        <title>101 Dothideomycetes genomes: a test case for predicting lifestyles and emergence of pathogens.</title>
        <authorList>
            <person name="Haridas S."/>
            <person name="Albert R."/>
            <person name="Binder M."/>
            <person name="Bloem J."/>
            <person name="Labutti K."/>
            <person name="Salamov A."/>
            <person name="Andreopoulos B."/>
            <person name="Baker S."/>
            <person name="Barry K."/>
            <person name="Bills G."/>
            <person name="Bluhm B."/>
            <person name="Cannon C."/>
            <person name="Castanera R."/>
            <person name="Culley D."/>
            <person name="Daum C."/>
            <person name="Ezra D."/>
            <person name="Gonzalez J."/>
            <person name="Henrissat B."/>
            <person name="Kuo A."/>
            <person name="Liang C."/>
            <person name="Lipzen A."/>
            <person name="Lutzoni F."/>
            <person name="Magnuson J."/>
            <person name="Mondo S."/>
            <person name="Nolan M."/>
            <person name="Ohm R."/>
            <person name="Pangilinan J."/>
            <person name="Park H.-J."/>
            <person name="Ramirez L."/>
            <person name="Alfaro M."/>
            <person name="Sun H."/>
            <person name="Tritt A."/>
            <person name="Yoshinaga Y."/>
            <person name="Zwiers L.-H."/>
            <person name="Turgeon B."/>
            <person name="Goodwin S."/>
            <person name="Spatafora J."/>
            <person name="Crous P."/>
            <person name="Grigoriev I."/>
        </authorList>
    </citation>
    <scope>NUCLEOTIDE SEQUENCE</scope>
    <source>
        <strain evidence="1">CBS 101060</strain>
    </source>
</reference>
<sequence>MDHINTFPNELLYEIALFVATSSEPTSDLLSMCLVCHQCYNITKRVLYRNIKVKYIGSKVIAIARSILDDKDKAQATRSLRSRLVAIDGYPSCAPESDHRSIVPALLAASFRNRIPENNFGYERNDGAPYFVFLLIFCR</sequence>
<accession>A0A9P4VVQ0</accession>
<dbReference type="AlphaFoldDB" id="A0A9P4VVQ0"/>
<evidence type="ECO:0000313" key="2">
    <source>
        <dbReference type="Proteomes" id="UP000799429"/>
    </source>
</evidence>
<evidence type="ECO:0008006" key="3">
    <source>
        <dbReference type="Google" id="ProtNLM"/>
    </source>
</evidence>